<evidence type="ECO:0000256" key="1">
    <source>
        <dbReference type="PROSITE-ProRule" id="PRU00723"/>
    </source>
</evidence>
<name>A0A177CY71_9PLEO</name>
<dbReference type="GeneID" id="28765864"/>
<feature type="compositionally biased region" description="Low complexity" evidence="2">
    <location>
        <begin position="50"/>
        <end position="59"/>
    </location>
</feature>
<dbReference type="PROSITE" id="PS50103">
    <property type="entry name" value="ZF_C3H1"/>
    <property type="match status" value="2"/>
</dbReference>
<dbReference type="AlphaFoldDB" id="A0A177CY71"/>
<protein>
    <recommendedName>
        <fullName evidence="3">C3H1-type domain-containing protein</fullName>
    </recommendedName>
</protein>
<proteinExistence type="predicted"/>
<dbReference type="SMART" id="SM00356">
    <property type="entry name" value="ZnF_C3H1"/>
    <property type="match status" value="2"/>
</dbReference>
<keyword evidence="1" id="KW-0862">Zinc</keyword>
<dbReference type="InterPro" id="IPR000571">
    <property type="entry name" value="Znf_CCCH"/>
</dbReference>
<dbReference type="Proteomes" id="UP000077069">
    <property type="component" value="Unassembled WGS sequence"/>
</dbReference>
<reference evidence="4 5" key="1">
    <citation type="submission" date="2016-05" db="EMBL/GenBank/DDBJ databases">
        <title>Comparative analysis of secretome profiles of manganese(II)-oxidizing ascomycete fungi.</title>
        <authorList>
            <consortium name="DOE Joint Genome Institute"/>
            <person name="Zeiner C.A."/>
            <person name="Purvine S.O."/>
            <person name="Zink E.M."/>
            <person name="Wu S."/>
            <person name="Pasa-Tolic L."/>
            <person name="Chaput D.L."/>
            <person name="Haridas S."/>
            <person name="Grigoriev I.V."/>
            <person name="Santelli C.M."/>
            <person name="Hansel C.M."/>
        </authorList>
    </citation>
    <scope>NUCLEOTIDE SEQUENCE [LARGE SCALE GENOMIC DNA]</scope>
    <source>
        <strain evidence="4 5">AP3s5-JAC2a</strain>
    </source>
</reference>
<keyword evidence="1" id="KW-0479">Metal-binding</keyword>
<feature type="compositionally biased region" description="Polar residues" evidence="2">
    <location>
        <begin position="26"/>
        <end position="43"/>
    </location>
</feature>
<feature type="zinc finger region" description="C3H1-type" evidence="1">
    <location>
        <begin position="564"/>
        <end position="591"/>
    </location>
</feature>
<evidence type="ECO:0000259" key="3">
    <source>
        <dbReference type="PROSITE" id="PS50103"/>
    </source>
</evidence>
<keyword evidence="5" id="KW-1185">Reference proteome</keyword>
<dbReference type="Pfam" id="PF00642">
    <property type="entry name" value="zf-CCCH"/>
    <property type="match status" value="1"/>
</dbReference>
<dbReference type="InParanoid" id="A0A177CY71"/>
<feature type="region of interest" description="Disordered" evidence="2">
    <location>
        <begin position="1"/>
        <end position="65"/>
    </location>
</feature>
<dbReference type="RefSeq" id="XP_018042142.1">
    <property type="nucleotide sequence ID" value="XM_018182378.1"/>
</dbReference>
<organism evidence="4 5">
    <name type="scientific">Paraphaeosphaeria sporulosa</name>
    <dbReference type="NCBI Taxonomy" id="1460663"/>
    <lineage>
        <taxon>Eukaryota</taxon>
        <taxon>Fungi</taxon>
        <taxon>Dikarya</taxon>
        <taxon>Ascomycota</taxon>
        <taxon>Pezizomycotina</taxon>
        <taxon>Dothideomycetes</taxon>
        <taxon>Pleosporomycetidae</taxon>
        <taxon>Pleosporales</taxon>
        <taxon>Massarineae</taxon>
        <taxon>Didymosphaeriaceae</taxon>
        <taxon>Paraphaeosphaeria</taxon>
    </lineage>
</organism>
<feature type="domain" description="C3H1-type" evidence="3">
    <location>
        <begin position="618"/>
        <end position="645"/>
    </location>
</feature>
<feature type="domain" description="C3H1-type" evidence="3">
    <location>
        <begin position="564"/>
        <end position="591"/>
    </location>
</feature>
<sequence>MQGTTWAAVAAGSQVQAPASAVVPTSKKSQLSAIANDGQNSTAAKVKSRSANASDANSDVPKKDVTAGTKSTIVAVLEKTSTQKNNHKEKESAVVSKPPNAIEEQIQKAPDAVTSSVVGASHTLGANKKKKLLVNAPESTVGNLSPHLKITSQDNVTDSSLPVANEVSITPIKKRNKIKMWKAGHKVKDAKKVVHEVAKSTLKPSGVINGADQQVFDSNVHNPANNAMTANKSDAVLAEPDRKGLEYTSIVECVHVSTAVSEAALASDASAFDTPTPAALPLVETELLEQPKHSAHAHKNSDSTELSVHTVQDAGIARTRSVVSRKRITHHDVETYVVSLGLPGISFDEFGVCIASDAPDWVRGRVARRVYWLVSDFKAGKTATEIDIATELELEKKEKTHFHQAVWDRLFLIEDWRNPISDQERLDLEPMMREFDMKLAARLISDSPSTKVDDKVGEEKPLDKVDTYSSSLLSIGEVEFQPPVHQQTNFQQDHSNNDTQVLRPNFRLPSQELPPANRVVPGLHSSFKATANDHSYLVPFMLDPSLETSSLQENGQNSPQHHRPASRQLCHNFANGYCYYRTACHFIHAGPGEVQAVAGPSQGNPQEHNQNPRRQRQSKSTQPCRNYVKGYCPYGATCHYVHIHHGEYQAVAESCRQDSTYDVFDFSRSVSRSSNNRGTAGRLNSQSNDRRQSTRAPSSNARVSGYSKTRARLTPDSHSSTQGSARGSRPNKTPQKKKKDEPKHKGGKKSQNVNH</sequence>
<keyword evidence="1" id="KW-0863">Zinc-finger</keyword>
<dbReference type="Gene3D" id="3.30.1370.210">
    <property type="match status" value="1"/>
</dbReference>
<gene>
    <name evidence="4" type="ORF">CC84DRAFT_1211415</name>
</gene>
<dbReference type="EMBL" id="KV441548">
    <property type="protein sequence ID" value="OAG11777.1"/>
    <property type="molecule type" value="Genomic_DNA"/>
</dbReference>
<feature type="zinc finger region" description="C3H1-type" evidence="1">
    <location>
        <begin position="618"/>
        <end position="645"/>
    </location>
</feature>
<feature type="region of interest" description="Disordered" evidence="2">
    <location>
        <begin position="670"/>
        <end position="755"/>
    </location>
</feature>
<evidence type="ECO:0000313" key="4">
    <source>
        <dbReference type="EMBL" id="OAG11777.1"/>
    </source>
</evidence>
<dbReference type="OrthoDB" id="3792672at2759"/>
<evidence type="ECO:0000313" key="5">
    <source>
        <dbReference type="Proteomes" id="UP000077069"/>
    </source>
</evidence>
<feature type="compositionally biased region" description="Polar residues" evidence="2">
    <location>
        <begin position="716"/>
        <end position="725"/>
    </location>
</feature>
<accession>A0A177CY71</accession>
<feature type="region of interest" description="Disordered" evidence="2">
    <location>
        <begin position="595"/>
        <end position="622"/>
    </location>
</feature>
<evidence type="ECO:0000256" key="2">
    <source>
        <dbReference type="SAM" id="MobiDB-lite"/>
    </source>
</evidence>
<dbReference type="GO" id="GO:0008270">
    <property type="term" value="F:zinc ion binding"/>
    <property type="evidence" value="ECO:0007669"/>
    <property type="project" value="UniProtKB-KW"/>
</dbReference>